<dbReference type="SUPFAM" id="SSF55729">
    <property type="entry name" value="Acyl-CoA N-acyltransferases (Nat)"/>
    <property type="match status" value="1"/>
</dbReference>
<reference evidence="2 3" key="1">
    <citation type="journal article" date="2019" name="Int. J. Syst. Evol. Microbiol.">
        <title>The Global Catalogue of Microorganisms (GCM) 10K type strain sequencing project: providing services to taxonomists for standard genome sequencing and annotation.</title>
        <authorList>
            <consortium name="The Broad Institute Genomics Platform"/>
            <consortium name="The Broad Institute Genome Sequencing Center for Infectious Disease"/>
            <person name="Wu L."/>
            <person name="Ma J."/>
        </authorList>
    </citation>
    <scope>NUCLEOTIDE SEQUENCE [LARGE SCALE GENOMIC DNA]</scope>
    <source>
        <strain evidence="2 3">JCM 16112</strain>
    </source>
</reference>
<evidence type="ECO:0000259" key="1">
    <source>
        <dbReference type="PROSITE" id="PS51186"/>
    </source>
</evidence>
<dbReference type="InterPro" id="IPR016181">
    <property type="entry name" value="Acyl_CoA_acyltransferase"/>
</dbReference>
<dbReference type="Gene3D" id="3.40.630.30">
    <property type="match status" value="1"/>
</dbReference>
<dbReference type="InterPro" id="IPR013653">
    <property type="entry name" value="GCN5-like_dom"/>
</dbReference>
<dbReference type="PROSITE" id="PS51186">
    <property type="entry name" value="GNAT"/>
    <property type="match status" value="1"/>
</dbReference>
<accession>A0ABN1N1B0</accession>
<dbReference type="InterPro" id="IPR000182">
    <property type="entry name" value="GNAT_dom"/>
</dbReference>
<proteinExistence type="predicted"/>
<dbReference type="Proteomes" id="UP001500469">
    <property type="component" value="Unassembled WGS sequence"/>
</dbReference>
<keyword evidence="3" id="KW-1185">Reference proteome</keyword>
<evidence type="ECO:0000313" key="3">
    <source>
        <dbReference type="Proteomes" id="UP001500469"/>
    </source>
</evidence>
<organism evidence="2 3">
    <name type="scientific">Algoriphagus jejuensis</name>
    <dbReference type="NCBI Taxonomy" id="419934"/>
    <lineage>
        <taxon>Bacteria</taxon>
        <taxon>Pseudomonadati</taxon>
        <taxon>Bacteroidota</taxon>
        <taxon>Cytophagia</taxon>
        <taxon>Cytophagales</taxon>
        <taxon>Cyclobacteriaceae</taxon>
        <taxon>Algoriphagus</taxon>
    </lineage>
</organism>
<evidence type="ECO:0000313" key="2">
    <source>
        <dbReference type="EMBL" id="GAA0879574.1"/>
    </source>
</evidence>
<feature type="domain" description="N-acetyltransferase" evidence="1">
    <location>
        <begin position="100"/>
        <end position="228"/>
    </location>
</feature>
<dbReference type="RefSeq" id="WP_343852112.1">
    <property type="nucleotide sequence ID" value="NZ_BAAAFI010000014.1"/>
</dbReference>
<protein>
    <submittedName>
        <fullName evidence="2">GNAT family N-acetyltransferase</fullName>
    </submittedName>
</protein>
<sequence length="228" mass="25697">MTSVLDNPIWNALTSGTEKYSQGNDRVRYMNRSMGLFVGFQSYSEAAWSDLDKWFSQGDSIILFTTGEQAIPKSWIIKLKRPIAQMVFEGDTALPPDAHGKAVPLSKANVPAMLEITALTNPGPFFAKTIELGYYEGIFEGEKLVAMTGQRLHPDPYVEVSAVCTHPDFVGKGLAAELLRNQIRCILAESKIPFLHVNRDNYGAIRLYEKLGFKRRREMRVYFLEKAI</sequence>
<name>A0ABN1N1B0_9BACT</name>
<dbReference type="CDD" id="cd04301">
    <property type="entry name" value="NAT_SF"/>
    <property type="match status" value="1"/>
</dbReference>
<gene>
    <name evidence="2" type="ORF">GCM10009119_25420</name>
</gene>
<comment type="caution">
    <text evidence="2">The sequence shown here is derived from an EMBL/GenBank/DDBJ whole genome shotgun (WGS) entry which is preliminary data.</text>
</comment>
<dbReference type="Pfam" id="PF08445">
    <property type="entry name" value="FR47"/>
    <property type="match status" value="1"/>
</dbReference>
<dbReference type="EMBL" id="BAAAFI010000014">
    <property type="protein sequence ID" value="GAA0879574.1"/>
    <property type="molecule type" value="Genomic_DNA"/>
</dbReference>